<dbReference type="SUPFAM" id="SSF54862">
    <property type="entry name" value="4Fe-4S ferredoxins"/>
    <property type="match status" value="1"/>
</dbReference>
<dbReference type="Proteomes" id="UP000092403">
    <property type="component" value="Unassembled WGS sequence"/>
</dbReference>
<dbReference type="GO" id="GO:0051539">
    <property type="term" value="F:4 iron, 4 sulfur cluster binding"/>
    <property type="evidence" value="ECO:0007669"/>
    <property type="project" value="UniProtKB-KW"/>
</dbReference>
<accession>A0A150J0R4</accession>
<evidence type="ECO:0000256" key="7">
    <source>
        <dbReference type="ARBA" id="ARBA00023014"/>
    </source>
</evidence>
<proteinExistence type="predicted"/>
<dbReference type="PROSITE" id="PS00198">
    <property type="entry name" value="4FE4S_FER_1"/>
    <property type="match status" value="1"/>
</dbReference>
<evidence type="ECO:0000256" key="2">
    <source>
        <dbReference type="ARBA" id="ARBA00022485"/>
    </source>
</evidence>
<dbReference type="GO" id="GO:0046872">
    <property type="term" value="F:metal ion binding"/>
    <property type="evidence" value="ECO:0007669"/>
    <property type="project" value="UniProtKB-KW"/>
</dbReference>
<sequence>MRKIVRVDEEKCNGCGVCFVICPLKIISLESGKALIDEELCDGLGGCVRKCPQQAMRLVEID</sequence>
<protein>
    <submittedName>
        <fullName evidence="10">Hydrogenase MvhADGHdrABC CoB-CoM heterodisulfide reductase subunit A</fullName>
    </submittedName>
</protein>
<dbReference type="InterPro" id="IPR050572">
    <property type="entry name" value="Fe-S_Ferredoxin"/>
</dbReference>
<keyword evidence="6" id="KW-0408">Iron</keyword>
<dbReference type="EMBL" id="LNGF01000009">
    <property type="protein sequence ID" value="KYC48156.1"/>
    <property type="molecule type" value="Genomic_DNA"/>
</dbReference>
<evidence type="ECO:0000256" key="3">
    <source>
        <dbReference type="ARBA" id="ARBA00022723"/>
    </source>
</evidence>
<keyword evidence="1" id="KW-0813">Transport</keyword>
<keyword evidence="2" id="KW-0004">4Fe-4S</keyword>
<evidence type="ECO:0000256" key="4">
    <source>
        <dbReference type="ARBA" id="ARBA00022737"/>
    </source>
</evidence>
<gene>
    <name evidence="9" type="ORF">APG10_00407</name>
    <name evidence="10" type="ORF">APG11_00517</name>
    <name evidence="11" type="ORF">APG12_00498</name>
</gene>
<evidence type="ECO:0000256" key="5">
    <source>
        <dbReference type="ARBA" id="ARBA00022982"/>
    </source>
</evidence>
<feature type="domain" description="4Fe-4S ferredoxin-type" evidence="8">
    <location>
        <begin position="3"/>
        <end position="32"/>
    </location>
</feature>
<dbReference type="Gene3D" id="3.30.70.20">
    <property type="match status" value="2"/>
</dbReference>
<keyword evidence="4" id="KW-0677">Repeat</keyword>
<evidence type="ECO:0000313" key="13">
    <source>
        <dbReference type="Proteomes" id="UP000092401"/>
    </source>
</evidence>
<dbReference type="Proteomes" id="UP000092401">
    <property type="component" value="Unassembled WGS sequence"/>
</dbReference>
<comment type="caution">
    <text evidence="10">The sequence shown here is derived from an EMBL/GenBank/DDBJ whole genome shotgun (WGS) entry which is preliminary data.</text>
</comment>
<accession>A0A150IT58</accession>
<evidence type="ECO:0000313" key="10">
    <source>
        <dbReference type="EMBL" id="KYC48156.1"/>
    </source>
</evidence>
<evidence type="ECO:0000313" key="9">
    <source>
        <dbReference type="EMBL" id="KYC45887.1"/>
    </source>
</evidence>
<accession>A0A150ILS1</accession>
<dbReference type="InterPro" id="IPR017900">
    <property type="entry name" value="4Fe4S_Fe_S_CS"/>
</dbReference>
<keyword evidence="5" id="KW-0249">Electron transport</keyword>
<dbReference type="AlphaFoldDB" id="A0A150IT58"/>
<evidence type="ECO:0000259" key="8">
    <source>
        <dbReference type="PROSITE" id="PS51379"/>
    </source>
</evidence>
<dbReference type="GO" id="GO:0016491">
    <property type="term" value="F:oxidoreductase activity"/>
    <property type="evidence" value="ECO:0007669"/>
    <property type="project" value="UniProtKB-ARBA"/>
</dbReference>
<dbReference type="PROSITE" id="PS51379">
    <property type="entry name" value="4FE4S_FER_2"/>
    <property type="match status" value="2"/>
</dbReference>
<evidence type="ECO:0000313" key="12">
    <source>
        <dbReference type="Proteomes" id="UP000091929"/>
    </source>
</evidence>
<dbReference type="InterPro" id="IPR017896">
    <property type="entry name" value="4Fe4S_Fe-S-bd"/>
</dbReference>
<dbReference type="PANTHER" id="PTHR43687">
    <property type="entry name" value="ADENYLYLSULFATE REDUCTASE, BETA SUBUNIT"/>
    <property type="match status" value="1"/>
</dbReference>
<dbReference type="EMBL" id="LNGE01000008">
    <property type="protein sequence ID" value="KYC45887.1"/>
    <property type="molecule type" value="Genomic_DNA"/>
</dbReference>
<organism evidence="10 12">
    <name type="scientific">Candidatus Methanofastidiosum methylothiophilum</name>
    <dbReference type="NCBI Taxonomy" id="1705564"/>
    <lineage>
        <taxon>Archaea</taxon>
        <taxon>Methanobacteriati</taxon>
        <taxon>Methanobacteriota</taxon>
        <taxon>Stenosarchaea group</taxon>
        <taxon>Candidatus Methanofastidiosia</taxon>
        <taxon>Candidatus Methanofastidiosales</taxon>
        <taxon>Candidatus Methanofastidiosaceae</taxon>
        <taxon>Candidatus Methanofastidiosum</taxon>
    </lineage>
</organism>
<keyword evidence="7" id="KW-0411">Iron-sulfur</keyword>
<dbReference type="PANTHER" id="PTHR43687:SF6">
    <property type="entry name" value="L-ASPARTATE SEMIALDEHYDE SULFURTRANSFERASE IRON-SULFUR SUBUNIT"/>
    <property type="match status" value="1"/>
</dbReference>
<dbReference type="Proteomes" id="UP000091929">
    <property type="component" value="Unassembled WGS sequence"/>
</dbReference>
<reference evidence="12 13" key="1">
    <citation type="journal article" date="2016" name="ISME J.">
        <title>Chasing the elusive Euryarchaeota class WSA2: genomes reveal a uniquely fastidious methyl-reducing methanogen.</title>
        <authorList>
            <person name="Nobu M.K."/>
            <person name="Narihiro T."/>
            <person name="Kuroda K."/>
            <person name="Mei R."/>
            <person name="Liu W.T."/>
        </authorList>
    </citation>
    <scope>NUCLEOTIDE SEQUENCE [LARGE SCALE GENOMIC DNA]</scope>
    <source>
        <strain evidence="9">B03fssc0709_Meth_Bin005</strain>
        <strain evidence="10">B15fssc0709_Meth_Bin003</strain>
        <strain evidence="11">BMIXfssc0709_Meth_Bin006</strain>
    </source>
</reference>
<evidence type="ECO:0000256" key="1">
    <source>
        <dbReference type="ARBA" id="ARBA00022448"/>
    </source>
</evidence>
<dbReference type="Pfam" id="PF13237">
    <property type="entry name" value="Fer4_10"/>
    <property type="match status" value="1"/>
</dbReference>
<dbReference type="EMBL" id="LNJC01000007">
    <property type="protein sequence ID" value="KYC50811.1"/>
    <property type="molecule type" value="Genomic_DNA"/>
</dbReference>
<name>A0A150IT58_9EURY</name>
<feature type="domain" description="4Fe-4S ferredoxin-type" evidence="8">
    <location>
        <begin position="33"/>
        <end position="61"/>
    </location>
</feature>
<evidence type="ECO:0000256" key="6">
    <source>
        <dbReference type="ARBA" id="ARBA00023004"/>
    </source>
</evidence>
<evidence type="ECO:0000313" key="11">
    <source>
        <dbReference type="EMBL" id="KYC50811.1"/>
    </source>
</evidence>
<keyword evidence="3" id="KW-0479">Metal-binding</keyword>